<dbReference type="EMBL" id="BK016212">
    <property type="protein sequence ID" value="DAG02565.1"/>
    <property type="molecule type" value="Genomic_DNA"/>
</dbReference>
<organism evidence="1">
    <name type="scientific">CrAss-like virus sp. ctUXy6</name>
    <dbReference type="NCBI Taxonomy" id="2825835"/>
    <lineage>
        <taxon>Viruses</taxon>
        <taxon>Duplodnaviria</taxon>
        <taxon>Heunggongvirae</taxon>
        <taxon>Uroviricota</taxon>
        <taxon>Caudoviricetes</taxon>
        <taxon>Crassvirales</taxon>
    </lineage>
</organism>
<reference evidence="1" key="1">
    <citation type="journal article" date="2021" name="Proc. Natl. Acad. Sci. U.S.A.">
        <title>A Catalog of Tens of Thousands of Viruses from Human Metagenomes Reveals Hidden Associations with Chronic Diseases.</title>
        <authorList>
            <person name="Tisza M.J."/>
            <person name="Buck C.B."/>
        </authorList>
    </citation>
    <scope>NUCLEOTIDE SEQUENCE</scope>
    <source>
        <strain evidence="1">CtUXy6</strain>
    </source>
</reference>
<sequence length="1511" mass="175088">MEINKRLDTDNDIEFLESGTLAHASNIVVNTDNGGIQNENAIEEFVALPDGELIVGHIACSNEFILFTNKNRIIRYNEKEGTQKEVVTNWTWGGGRVFGDYTYNVNNELIVAISEHNPIGRVPLKSINLDEPNYDNFGDESKYTLNPPIPNYNLRAYNLVNGSGLIYNGTYALFIRFFNNEYDYTHWFKLGAPIIVYNEVAVKELENSWYVAYKNSDNTNYMANVILKDEYSSTSEKNSKTIQLVIDIFDKTNTYKYYQIGYVLTTVKHETIAIVEGKTDIGNNIYNLTNKQDDKYTISIDEMTSTFFNLYNVNTLCNYQNRLYVADYIEENANSVVDQIDTSGIEVSFVKQASIDDFVDFFGRSRSGGEENKVEDAEFEELTEPFSAKIDTANLPINGIIGRANAIEYVWNNPDRKPVNSDFELDKEYKCYIQALSNSTKVYMTDCQVYEVGIYNRTQIDANTIGVDLDYCILIPIKAYYKARGILKDDTAFLRFTPYNDEDTQLFYGNIDNIYIAFRKADVGRYAESNYSEAIYAYRGVIINIPDFNNRKNTEIIFDFNDVDPTVYTQRVNIWQYRTSSVKLDNGYTAGQYINVYNIAYNDRILINSYVASPDRKWAITENVYNFFIHYVYPNGSYTDGIRINNNVKVNYNINLGKKADGSYVYYTINNDTTIEDCKTYSKNNGVTDTTNAHAVTKIFTDDIQDIYFINVFPDSYSSNNTTPYRNNRGETFFRPISSVNNGTDIAYGYFKFSNIPMYKDFIGYFISYEETEPILCARAIVGSIDQNISVISRSGSAYFQDFVTVGANAFNFIKLGAPFTYTVGYNKEVGLYGTNYYGGYYLSNSPWDDSYDAQYDGLYAVVNKNIQNPGEVYNGSPARINFTLNRDTNFTPVKGIDINNRITTYTYKRMGLLYNYTNEIYTNTNKKLISLGYIAYDEYIENKPGGYTYGSSSSIKYDYDYYVYTDKYEIQDSNGTTRRNFKYELVTIPVCGLILTDGSPYPLRGDNGQYYYPNLPTENWPANNFFHMYGFHIIKIGFPFVSRYMYHCRTLKTEPVTRAFTYYHTDGSGNTNWSHNHTNKNIVPDKVDNLFELNSAYYDYTDKVLTSFNKDVYSNYVTNYKKTIRRSDVISDENVENNWRTFRAEEYKVIAENKGNIVNVVGIGSYLIAHCEHSMFIFNRDSSMKTENKDVQLVIPDAFGIDYVEVFTSNKGYAGIQKHGQFICSNYGYIFYDNDARKLYRYDENNLEDITAGFKNLLTKEVTDINFAIDEKNVRLLCLGKVKSGDTEQMFAISYSFLHKAWISTHTYWYDYLFNTKDNVYFANESTIDKFNFAKFNNYINLIDNTSNYFNGEFKTIEELDEEDGIINTHIVPYSFIDVIFNNQNMDTVLNYISYIINKERNDNYCGDELVIYTNCCFSDYVDISKPKESMKDYKHPYYRYGIWFMNWFRNVIKEIKTVPPIDRHTGKYNEVNKQLSKLDNKLIVGKYFAIRFIFRDENKTINIDDIQCY</sequence>
<accession>A0A8S5V788</accession>
<protein>
    <submittedName>
        <fullName evidence="1">Stabilization protein</fullName>
    </submittedName>
</protein>
<evidence type="ECO:0000313" key="1">
    <source>
        <dbReference type="EMBL" id="DAG02565.1"/>
    </source>
</evidence>
<proteinExistence type="predicted"/>
<name>A0A8S5V788_9CAUD</name>